<dbReference type="InterPro" id="IPR004485">
    <property type="entry name" value="Cobalamin_biosynth_CobD/CbiB"/>
</dbReference>
<dbReference type="Pfam" id="PF03186">
    <property type="entry name" value="CobD_Cbib"/>
    <property type="match status" value="1"/>
</dbReference>
<feature type="transmembrane region" description="Helical" evidence="9">
    <location>
        <begin position="311"/>
        <end position="330"/>
    </location>
</feature>
<protein>
    <recommendedName>
        <fullName evidence="9">Cobalamin biosynthesis protein CobD</fullName>
    </recommendedName>
</protein>
<dbReference type="GO" id="GO:0048472">
    <property type="term" value="F:threonine-phosphate decarboxylase activity"/>
    <property type="evidence" value="ECO:0007669"/>
    <property type="project" value="InterPro"/>
</dbReference>
<dbReference type="PANTHER" id="PTHR34308">
    <property type="entry name" value="COBALAMIN BIOSYNTHESIS PROTEIN CBIB"/>
    <property type="match status" value="1"/>
</dbReference>
<dbReference type="UniPathway" id="UPA00148"/>
<keyword evidence="11" id="KW-1185">Reference proteome</keyword>
<feature type="transmembrane region" description="Helical" evidence="9">
    <location>
        <begin position="89"/>
        <end position="106"/>
    </location>
</feature>
<dbReference type="OrthoDB" id="9811967at2"/>
<evidence type="ECO:0000256" key="5">
    <source>
        <dbReference type="ARBA" id="ARBA00022573"/>
    </source>
</evidence>
<dbReference type="NCBIfam" id="TIGR00380">
    <property type="entry name" value="cobal_cbiB"/>
    <property type="match status" value="1"/>
</dbReference>
<keyword evidence="8 9" id="KW-0472">Membrane</keyword>
<evidence type="ECO:0000256" key="7">
    <source>
        <dbReference type="ARBA" id="ARBA00022989"/>
    </source>
</evidence>
<keyword evidence="5 9" id="KW-0169">Cobalamin biosynthesis</keyword>
<evidence type="ECO:0000313" key="10">
    <source>
        <dbReference type="EMBL" id="PLW77753.1"/>
    </source>
</evidence>
<sequence length="331" mass="36032">MLLGGGFLFVVALAIALDAIFGEPDWVWRRVPHPVVWFGAWIERFETRFNQPKTQSAQSGRLLGLLSLVFLVAAGGALSWVVQSLLLSFGVLGGVVLALLSSTLLAQKSLYLHVKAVEDPLACDDILAARKAVSMIVGRDPEKLDGAGVARASIESLAENFSDGIVAPIFWLALLGLPGLVIYKIINTADSMIGHKTERYLHFGWAAARLDDGVNLVPARLTMGLLLLSPFRSRVAEQEKTIARIWRGIAKDAPRHRSPNAGWPEAAMAGRLDIALSGPRYYGTEMVDEPFVNARGRRDVGAAEVDDALRLYRSSCLVQFMIIIAIALVSY</sequence>
<keyword evidence="6 9" id="KW-0812">Transmembrane</keyword>
<dbReference type="Proteomes" id="UP000234881">
    <property type="component" value="Unassembled WGS sequence"/>
</dbReference>
<comment type="pathway">
    <text evidence="2 9">Cofactor biosynthesis; adenosylcobalamin biosynthesis.</text>
</comment>
<evidence type="ECO:0000256" key="8">
    <source>
        <dbReference type="ARBA" id="ARBA00023136"/>
    </source>
</evidence>
<keyword evidence="7 9" id="KW-1133">Transmembrane helix</keyword>
<reference evidence="10 11" key="1">
    <citation type="submission" date="2018-01" db="EMBL/GenBank/DDBJ databases">
        <title>The draft genome sequence of Cohaesibacter sp. H1304.</title>
        <authorList>
            <person name="Wang N.-N."/>
            <person name="Du Z.-J."/>
        </authorList>
    </citation>
    <scope>NUCLEOTIDE SEQUENCE [LARGE SCALE GENOMIC DNA]</scope>
    <source>
        <strain evidence="10 11">H1304</strain>
    </source>
</reference>
<evidence type="ECO:0000256" key="6">
    <source>
        <dbReference type="ARBA" id="ARBA00022692"/>
    </source>
</evidence>
<comment type="caution">
    <text evidence="10">The sequence shown here is derived from an EMBL/GenBank/DDBJ whole genome shotgun (WGS) entry which is preliminary data.</text>
</comment>
<accession>A0A2N5XTC8</accession>
<evidence type="ECO:0000256" key="4">
    <source>
        <dbReference type="ARBA" id="ARBA00022475"/>
    </source>
</evidence>
<comment type="function">
    <text evidence="9">Converts cobyric acid to cobinamide by the addition of aminopropanol on the F carboxylic group.</text>
</comment>
<organism evidence="10 11">
    <name type="scientific">Cohaesibacter celericrescens</name>
    <dbReference type="NCBI Taxonomy" id="2067669"/>
    <lineage>
        <taxon>Bacteria</taxon>
        <taxon>Pseudomonadati</taxon>
        <taxon>Pseudomonadota</taxon>
        <taxon>Alphaproteobacteria</taxon>
        <taxon>Hyphomicrobiales</taxon>
        <taxon>Cohaesibacteraceae</taxon>
    </lineage>
</organism>
<dbReference type="GO" id="GO:0015420">
    <property type="term" value="F:ABC-type vitamin B12 transporter activity"/>
    <property type="evidence" value="ECO:0007669"/>
    <property type="project" value="UniProtKB-UniRule"/>
</dbReference>
<dbReference type="HAMAP" id="MF_00024">
    <property type="entry name" value="CobD_CbiB"/>
    <property type="match status" value="1"/>
</dbReference>
<comment type="subcellular location">
    <subcellularLocation>
        <location evidence="1 9">Cell membrane</location>
        <topology evidence="1 9">Multi-pass membrane protein</topology>
    </subcellularLocation>
</comment>
<comment type="caution">
    <text evidence="9">Lacks conserved residue(s) required for the propagation of feature annotation.</text>
</comment>
<dbReference type="AlphaFoldDB" id="A0A2N5XTC8"/>
<name>A0A2N5XTC8_9HYPH</name>
<evidence type="ECO:0000313" key="11">
    <source>
        <dbReference type="Proteomes" id="UP000234881"/>
    </source>
</evidence>
<keyword evidence="4 9" id="KW-1003">Cell membrane</keyword>
<evidence type="ECO:0000256" key="9">
    <source>
        <dbReference type="HAMAP-Rule" id="MF_00024"/>
    </source>
</evidence>
<proteinExistence type="inferred from homology"/>
<gene>
    <name evidence="9" type="primary">cobD</name>
    <name evidence="10" type="ORF">C0081_10300</name>
</gene>
<feature type="transmembrane region" description="Helical" evidence="9">
    <location>
        <begin position="165"/>
        <end position="186"/>
    </location>
</feature>
<dbReference type="GO" id="GO:0009236">
    <property type="term" value="P:cobalamin biosynthetic process"/>
    <property type="evidence" value="ECO:0007669"/>
    <property type="project" value="UniProtKB-UniRule"/>
</dbReference>
<comment type="similarity">
    <text evidence="3 9">Belongs to the CobD/CbiB family.</text>
</comment>
<evidence type="ECO:0000256" key="1">
    <source>
        <dbReference type="ARBA" id="ARBA00004651"/>
    </source>
</evidence>
<feature type="transmembrane region" description="Helical" evidence="9">
    <location>
        <begin position="62"/>
        <end position="82"/>
    </location>
</feature>
<dbReference type="EMBL" id="PKUQ01000016">
    <property type="protein sequence ID" value="PLW77753.1"/>
    <property type="molecule type" value="Genomic_DNA"/>
</dbReference>
<dbReference type="GO" id="GO:0005886">
    <property type="term" value="C:plasma membrane"/>
    <property type="evidence" value="ECO:0007669"/>
    <property type="project" value="UniProtKB-SubCell"/>
</dbReference>
<dbReference type="PANTHER" id="PTHR34308:SF1">
    <property type="entry name" value="COBALAMIN BIOSYNTHESIS PROTEIN CBIB"/>
    <property type="match status" value="1"/>
</dbReference>
<evidence type="ECO:0000256" key="3">
    <source>
        <dbReference type="ARBA" id="ARBA00006263"/>
    </source>
</evidence>
<evidence type="ECO:0000256" key="2">
    <source>
        <dbReference type="ARBA" id="ARBA00004953"/>
    </source>
</evidence>